<dbReference type="Proteomes" id="UP001055172">
    <property type="component" value="Unassembled WGS sequence"/>
</dbReference>
<dbReference type="Gene3D" id="3.40.50.300">
    <property type="entry name" value="P-loop containing nucleotide triphosphate hydrolases"/>
    <property type="match status" value="1"/>
</dbReference>
<dbReference type="AlphaFoldDB" id="A0AA37LQ09"/>
<dbReference type="SUPFAM" id="SSF52540">
    <property type="entry name" value="P-loop containing nucleoside triphosphate hydrolases"/>
    <property type="match status" value="1"/>
</dbReference>
<sequence length="310" mass="35362">MTRRDKLACVHEPFGDAFYYGPERVGERFEDDAEGREKSGFSKTTYADVLKQIEEAGKDQKASIAPSTGTAAEPGNPTVLPLDILRKFQWTFLIRHPRRSIPSYYRCTVPPLDEVTGFSNFSASEAGYDELRRLFDFLIRERVVDEKDLMVVDADDLLDDPEGIIKAYCAHVGLDFTDSMLNWSDEDTKLAQDKFAKWNGFHNDALCSTSLKPRDKAHVSCPLLSCFPRLRWLWKESAGAGLFSPKSLDGGNGVYYARILIPREKKTITRESEEAEWLKKYGEKGLKEIRECVDANVKDYEYLKKFAIRV</sequence>
<evidence type="ECO:0000313" key="1">
    <source>
        <dbReference type="EMBL" id="GJC80679.1"/>
    </source>
</evidence>
<organism evidence="1 2">
    <name type="scientific">Colletotrichum liriopes</name>
    <dbReference type="NCBI Taxonomy" id="708192"/>
    <lineage>
        <taxon>Eukaryota</taxon>
        <taxon>Fungi</taxon>
        <taxon>Dikarya</taxon>
        <taxon>Ascomycota</taxon>
        <taxon>Pezizomycotina</taxon>
        <taxon>Sordariomycetes</taxon>
        <taxon>Hypocreomycetidae</taxon>
        <taxon>Glomerellales</taxon>
        <taxon>Glomerellaceae</taxon>
        <taxon>Colletotrichum</taxon>
        <taxon>Colletotrichum spaethianum species complex</taxon>
    </lineage>
</organism>
<gene>
    <name evidence="1" type="ORF">ColLi_03517</name>
</gene>
<accession>A0AA37LQ09</accession>
<dbReference type="PANTHER" id="PTHR48419">
    <property type="entry name" value="SULFOTRANSFERASE DOMAIN-CONTAINING PROTEIN"/>
    <property type="match status" value="1"/>
</dbReference>
<keyword evidence="2" id="KW-1185">Reference proteome</keyword>
<evidence type="ECO:0000313" key="2">
    <source>
        <dbReference type="Proteomes" id="UP001055172"/>
    </source>
</evidence>
<dbReference type="InterPro" id="IPR027417">
    <property type="entry name" value="P-loop_NTPase"/>
</dbReference>
<dbReference type="InterPro" id="IPR053226">
    <property type="entry name" value="Pyrrolopyrazine_biosynth_F"/>
</dbReference>
<dbReference type="PANTHER" id="PTHR48419:SF1">
    <property type="entry name" value="SULFOTRANSFERASE DOMAIN-CONTAINING PROTEIN"/>
    <property type="match status" value="1"/>
</dbReference>
<comment type="caution">
    <text evidence="1">The sequence shown here is derived from an EMBL/GenBank/DDBJ whole genome shotgun (WGS) entry which is preliminary data.</text>
</comment>
<dbReference type="EMBL" id="BPPX01000006">
    <property type="protein sequence ID" value="GJC80679.1"/>
    <property type="molecule type" value="Genomic_DNA"/>
</dbReference>
<name>A0AA37LQ09_9PEZI</name>
<reference evidence="1 2" key="1">
    <citation type="submission" date="2021-07" db="EMBL/GenBank/DDBJ databases">
        <title>Genome data of Colletotrichum spaethianum.</title>
        <authorList>
            <person name="Utami Y.D."/>
            <person name="Hiruma K."/>
        </authorList>
    </citation>
    <scope>NUCLEOTIDE SEQUENCE [LARGE SCALE GENOMIC DNA]</scope>
    <source>
        <strain evidence="1 2">MAFF 242679</strain>
    </source>
</reference>
<protein>
    <recommendedName>
        <fullName evidence="3">Branched-chain-amino-acid aminotransferase-like protein 2</fullName>
    </recommendedName>
</protein>
<evidence type="ECO:0008006" key="3">
    <source>
        <dbReference type="Google" id="ProtNLM"/>
    </source>
</evidence>
<dbReference type="Pfam" id="PF19798">
    <property type="entry name" value="Sulfotransfer_5"/>
    <property type="match status" value="1"/>
</dbReference>
<proteinExistence type="predicted"/>